<dbReference type="NCBIfam" id="NF003828">
    <property type="entry name" value="PRK05416.1"/>
    <property type="match status" value="1"/>
</dbReference>
<accession>A0ABV7IUU8</accession>
<sequence>MSAESESDSEGGSGRDSREAGQCAVDGRQRVLLVTGLLGAGKSTVLKVLEDLGWETIDNFPIRLLEQLVSPKDNAQRDTRVPLAIGFDSRTRGFDPHRIIERVKALSGRADLEVTTLFLDCSGQELERRYNETRRRHPMASDMPASSGIAAERELLEPLRRWADMVVVTTDFTANQLQQVIRERFAPETPPRLTVTLSSFGFSRGMPPVADLVFDMRFLDNPHWDPVLRPLTGQDAAVGEYISRDPAYGEAFARIRDLLLLLLPRYEAQGKPYVHVAFGCTGGRHRSVFVAEQMAAALREAGFSPTLLHRNLSARAADLVEGGKS</sequence>
<organism evidence="8 9">
    <name type="scientific">Novosphingobium bradum</name>
    <dbReference type="NCBI Taxonomy" id="1737444"/>
    <lineage>
        <taxon>Bacteria</taxon>
        <taxon>Pseudomonadati</taxon>
        <taxon>Pseudomonadota</taxon>
        <taxon>Alphaproteobacteria</taxon>
        <taxon>Sphingomonadales</taxon>
        <taxon>Sphingomonadaceae</taxon>
        <taxon>Novosphingobium</taxon>
    </lineage>
</organism>
<feature type="binding site" evidence="4">
    <location>
        <begin position="36"/>
        <end position="43"/>
    </location>
    <ligand>
        <name>ATP</name>
        <dbReference type="ChEBI" id="CHEBI:30616"/>
    </ligand>
</feature>
<dbReference type="SUPFAM" id="SSF52540">
    <property type="entry name" value="P-loop containing nucleoside triphosphate hydrolases"/>
    <property type="match status" value="1"/>
</dbReference>
<dbReference type="InterPro" id="IPR053930">
    <property type="entry name" value="RapZ-like_N"/>
</dbReference>
<keyword evidence="9" id="KW-1185">Reference proteome</keyword>
<dbReference type="Proteomes" id="UP001595604">
    <property type="component" value="Unassembled WGS sequence"/>
</dbReference>
<evidence type="ECO:0000259" key="7">
    <source>
        <dbReference type="Pfam" id="PF22740"/>
    </source>
</evidence>
<protein>
    <submittedName>
        <fullName evidence="8">RNase adapter RapZ</fullName>
    </submittedName>
</protein>
<feature type="domain" description="RapZ-like N-terminal" evidence="6">
    <location>
        <begin position="31"/>
        <end position="186"/>
    </location>
</feature>
<dbReference type="PANTHER" id="PTHR30448:SF0">
    <property type="entry name" value="RNASE ADAPTER PROTEIN RAPZ"/>
    <property type="match status" value="1"/>
</dbReference>
<feature type="binding site" evidence="4">
    <location>
        <begin position="88"/>
        <end position="91"/>
    </location>
    <ligand>
        <name>GTP</name>
        <dbReference type="ChEBI" id="CHEBI:37565"/>
    </ligand>
</feature>
<keyword evidence="3 4" id="KW-0342">GTP-binding</keyword>
<dbReference type="InterPro" id="IPR027417">
    <property type="entry name" value="P-loop_NTPase"/>
</dbReference>
<comment type="caution">
    <text evidence="8">The sequence shown here is derived from an EMBL/GenBank/DDBJ whole genome shotgun (WGS) entry which is preliminary data.</text>
</comment>
<evidence type="ECO:0000313" key="9">
    <source>
        <dbReference type="Proteomes" id="UP001595604"/>
    </source>
</evidence>
<evidence type="ECO:0000256" key="5">
    <source>
        <dbReference type="SAM" id="MobiDB-lite"/>
    </source>
</evidence>
<dbReference type="HAMAP" id="MF_00636">
    <property type="entry name" value="RapZ_like"/>
    <property type="match status" value="1"/>
</dbReference>
<evidence type="ECO:0000259" key="6">
    <source>
        <dbReference type="Pfam" id="PF03668"/>
    </source>
</evidence>
<dbReference type="PIRSF" id="PIRSF005052">
    <property type="entry name" value="P-loopkin"/>
    <property type="match status" value="1"/>
</dbReference>
<proteinExistence type="inferred from homology"/>
<keyword evidence="1 4" id="KW-0547">Nucleotide-binding</keyword>
<dbReference type="RefSeq" id="WP_379509884.1">
    <property type="nucleotide sequence ID" value="NZ_JBHRTQ010000007.1"/>
</dbReference>
<dbReference type="Pfam" id="PF22740">
    <property type="entry name" value="PapZ_C"/>
    <property type="match status" value="1"/>
</dbReference>
<dbReference type="InterPro" id="IPR005337">
    <property type="entry name" value="RapZ-like"/>
</dbReference>
<feature type="domain" description="RapZ C-terminal" evidence="7">
    <location>
        <begin position="194"/>
        <end position="312"/>
    </location>
</feature>
<evidence type="ECO:0000256" key="3">
    <source>
        <dbReference type="ARBA" id="ARBA00023134"/>
    </source>
</evidence>
<evidence type="ECO:0000256" key="2">
    <source>
        <dbReference type="ARBA" id="ARBA00022840"/>
    </source>
</evidence>
<dbReference type="PANTHER" id="PTHR30448">
    <property type="entry name" value="RNASE ADAPTER PROTEIN RAPZ"/>
    <property type="match status" value="1"/>
</dbReference>
<feature type="region of interest" description="Disordered" evidence="5">
    <location>
        <begin position="1"/>
        <end position="21"/>
    </location>
</feature>
<name>A0ABV7IUU8_9SPHN</name>
<evidence type="ECO:0000256" key="1">
    <source>
        <dbReference type="ARBA" id="ARBA00022741"/>
    </source>
</evidence>
<dbReference type="Pfam" id="PF03668">
    <property type="entry name" value="RapZ-like_N"/>
    <property type="match status" value="1"/>
</dbReference>
<dbReference type="InterPro" id="IPR053931">
    <property type="entry name" value="RapZ_C"/>
</dbReference>
<dbReference type="EMBL" id="JBHRTQ010000007">
    <property type="protein sequence ID" value="MFC3174533.1"/>
    <property type="molecule type" value="Genomic_DNA"/>
</dbReference>
<evidence type="ECO:0000313" key="8">
    <source>
        <dbReference type="EMBL" id="MFC3174533.1"/>
    </source>
</evidence>
<dbReference type="Gene3D" id="3.40.50.300">
    <property type="entry name" value="P-loop containing nucleotide triphosphate hydrolases"/>
    <property type="match status" value="1"/>
</dbReference>
<gene>
    <name evidence="8" type="primary">rapZ</name>
    <name evidence="8" type="ORF">ACFOD9_09730</name>
</gene>
<reference evidence="9" key="1">
    <citation type="journal article" date="2019" name="Int. J. Syst. Evol. Microbiol.">
        <title>The Global Catalogue of Microorganisms (GCM) 10K type strain sequencing project: providing services to taxonomists for standard genome sequencing and annotation.</title>
        <authorList>
            <consortium name="The Broad Institute Genomics Platform"/>
            <consortium name="The Broad Institute Genome Sequencing Center for Infectious Disease"/>
            <person name="Wu L."/>
            <person name="Ma J."/>
        </authorList>
    </citation>
    <scope>NUCLEOTIDE SEQUENCE [LARGE SCALE GENOMIC DNA]</scope>
    <source>
        <strain evidence="9">KCTC 42984</strain>
    </source>
</reference>
<keyword evidence="2 4" id="KW-0067">ATP-binding</keyword>
<evidence type="ECO:0000256" key="4">
    <source>
        <dbReference type="HAMAP-Rule" id="MF_00636"/>
    </source>
</evidence>